<dbReference type="KEGG" id="ndv:NDEV_1383"/>
<sequence length="108" mass="12409">MAKRYSMVLGPLIRKEIESAIRGWCPNVTLLKKGESRLQKIWKFKSGSDFIYGYLVGQMEGYIAGIIVGRHGKIPDSEESKEIRKMVEVRAKEIRQVMSAYEKKDKTV</sequence>
<reference evidence="2" key="1">
    <citation type="submission" date="2015-10" db="EMBL/GenBank/DDBJ databases">
        <authorList>
            <person name="Lehtovirta-Morley L.E."/>
            <person name="Vieille C."/>
        </authorList>
    </citation>
    <scope>NUCLEOTIDE SEQUENCE [LARGE SCALE GENOMIC DNA]</scope>
</reference>
<gene>
    <name evidence="1" type="ORF">NDEV_1383</name>
</gene>
<accession>A0A128A478</accession>
<keyword evidence="2" id="KW-1185">Reference proteome</keyword>
<organism evidence="1 2">
    <name type="scientific">Nitrosotalea devaniterrae</name>
    <dbReference type="NCBI Taxonomy" id="1078905"/>
    <lineage>
        <taxon>Archaea</taxon>
        <taxon>Nitrososphaerota</taxon>
        <taxon>Nitrososphaeria</taxon>
        <taxon>Nitrosotaleales</taxon>
        <taxon>Nitrosotaleaceae</taxon>
        <taxon>Nitrosotalea</taxon>
    </lineage>
</organism>
<evidence type="ECO:0000313" key="2">
    <source>
        <dbReference type="Proteomes" id="UP000196239"/>
    </source>
</evidence>
<protein>
    <submittedName>
        <fullName evidence="1">Uncharacterized protein</fullName>
    </submittedName>
</protein>
<name>A0A128A478_9ARCH</name>
<proteinExistence type="predicted"/>
<dbReference type="EMBL" id="LN890280">
    <property type="protein sequence ID" value="CUR52148.1"/>
    <property type="molecule type" value="Genomic_DNA"/>
</dbReference>
<evidence type="ECO:0000313" key="1">
    <source>
        <dbReference type="EMBL" id="CUR52148.1"/>
    </source>
</evidence>
<dbReference type="AlphaFoldDB" id="A0A128A478"/>
<dbReference type="Proteomes" id="UP000196239">
    <property type="component" value="Chromosome 1"/>
</dbReference>